<dbReference type="CDD" id="cd06532">
    <property type="entry name" value="Glyco_transf_25"/>
    <property type="match status" value="1"/>
</dbReference>
<dbReference type="AlphaFoldDB" id="A0A3Q8XI46"/>
<dbReference type="Pfam" id="PF01755">
    <property type="entry name" value="Glyco_transf_25"/>
    <property type="match status" value="1"/>
</dbReference>
<feature type="domain" description="Glycosyl transferase family 25" evidence="1">
    <location>
        <begin position="2"/>
        <end position="175"/>
    </location>
</feature>
<keyword evidence="2" id="KW-0808">Transferase</keyword>
<dbReference type="EMBL" id="CP031976">
    <property type="protein sequence ID" value="QHI12458.1"/>
    <property type="molecule type" value="Genomic_DNA"/>
</dbReference>
<reference evidence="2 3" key="1">
    <citation type="submission" date="2018-08" db="EMBL/GenBank/DDBJ databases">
        <title>Analysis of the genomic diversity of Mexican Acinetobacter haemolyticus clinical isolates.</title>
        <authorList>
            <person name="Castro-Jaimes S."/>
            <person name="Cevallos M.A."/>
        </authorList>
    </citation>
    <scope>NUCLEOTIDE SEQUENCE [LARGE SCALE GENOMIC DNA]</scope>
    <source>
        <strain evidence="2 3">AN43</strain>
    </source>
</reference>
<proteinExistence type="predicted"/>
<evidence type="ECO:0000259" key="1">
    <source>
        <dbReference type="Pfam" id="PF01755"/>
    </source>
</evidence>
<protein>
    <submittedName>
        <fullName evidence="2">Glycosyltransferase family 25 protein</fullName>
    </submittedName>
</protein>
<name>A0A3Q8XI46_ACIHA</name>
<dbReference type="Proteomes" id="UP000463868">
    <property type="component" value="Chromosome"/>
</dbReference>
<evidence type="ECO:0000313" key="3">
    <source>
        <dbReference type="Proteomes" id="UP000463868"/>
    </source>
</evidence>
<accession>A0A3Q8XI46</accession>
<dbReference type="InterPro" id="IPR002654">
    <property type="entry name" value="Glyco_trans_25"/>
</dbReference>
<sequence length="270" mass="31032">MKNYVISLTYADQRRDHILSIFQKQAIDFCFFDAVTPATMEQIANALGLDITKTDLAKSEVACLLSHAALWQKAIDENLSHIAIFEDDIHLGEEATIFLTKSDWIPEGCSIIKLEAFYPKVGVDSSFRSLPSKRKLSLLKTVHMGCGGYIISQQAARDLLNLLATYEQLIPVDHIVFKDYMTKFPNQIFQMLPALCIQDHLLGQHVNFPSFLEKDRNIRKGEYEYQIKPKLNFVQKIQRERLRLSAQIIKLLKEFVLVLKGKRLTKVKFK</sequence>
<organism evidence="2 3">
    <name type="scientific">Acinetobacter haemolyticus</name>
    <dbReference type="NCBI Taxonomy" id="29430"/>
    <lineage>
        <taxon>Bacteria</taxon>
        <taxon>Pseudomonadati</taxon>
        <taxon>Pseudomonadota</taxon>
        <taxon>Gammaproteobacteria</taxon>
        <taxon>Moraxellales</taxon>
        <taxon>Moraxellaceae</taxon>
        <taxon>Acinetobacter</taxon>
    </lineage>
</organism>
<dbReference type="RefSeq" id="WP_005089161.1">
    <property type="nucleotide sequence ID" value="NZ_CP031972.1"/>
</dbReference>
<gene>
    <name evidence="2" type="ORF">AhaeAN43_03220</name>
</gene>
<evidence type="ECO:0000313" key="2">
    <source>
        <dbReference type="EMBL" id="QHI12458.1"/>
    </source>
</evidence>
<dbReference type="GO" id="GO:0016740">
    <property type="term" value="F:transferase activity"/>
    <property type="evidence" value="ECO:0007669"/>
    <property type="project" value="UniProtKB-KW"/>
</dbReference>